<keyword evidence="1" id="KW-0378">Hydrolase</keyword>
<dbReference type="RefSeq" id="WP_091533262.1">
    <property type="nucleotide sequence ID" value="NZ_LT629772.1"/>
</dbReference>
<name>A0A1H1ZW85_9ACTN</name>
<evidence type="ECO:0000256" key="1">
    <source>
        <dbReference type="ARBA" id="ARBA00022801"/>
    </source>
</evidence>
<evidence type="ECO:0000259" key="2">
    <source>
        <dbReference type="Pfam" id="PF00561"/>
    </source>
</evidence>
<protein>
    <submittedName>
        <fullName evidence="3">Pimeloyl-ACP methyl ester carboxylesterase</fullName>
    </submittedName>
</protein>
<dbReference type="SUPFAM" id="SSF53474">
    <property type="entry name" value="alpha/beta-Hydrolases"/>
    <property type="match status" value="1"/>
</dbReference>
<dbReference type="GO" id="GO:0052689">
    <property type="term" value="F:carboxylic ester hydrolase activity"/>
    <property type="evidence" value="ECO:0007669"/>
    <property type="project" value="TreeGrafter"/>
</dbReference>
<dbReference type="PRINTS" id="PR00111">
    <property type="entry name" value="ABHYDROLASE"/>
</dbReference>
<dbReference type="PANTHER" id="PTHR46118">
    <property type="entry name" value="PROTEIN ABHD11"/>
    <property type="match status" value="1"/>
</dbReference>
<dbReference type="EMBL" id="LT629772">
    <property type="protein sequence ID" value="SDT37984.1"/>
    <property type="molecule type" value="Genomic_DNA"/>
</dbReference>
<evidence type="ECO:0000313" key="3">
    <source>
        <dbReference type="EMBL" id="SDT37984.1"/>
    </source>
</evidence>
<feature type="domain" description="AB hydrolase-1" evidence="2">
    <location>
        <begin position="30"/>
        <end position="264"/>
    </location>
</feature>
<proteinExistence type="predicted"/>
<dbReference type="PANTHER" id="PTHR46118:SF4">
    <property type="entry name" value="PROTEIN ABHD11"/>
    <property type="match status" value="1"/>
</dbReference>
<accession>A0A1H1ZW85</accession>
<dbReference type="Gene3D" id="3.40.50.1820">
    <property type="entry name" value="alpha/beta hydrolase"/>
    <property type="match status" value="1"/>
</dbReference>
<dbReference type="InterPro" id="IPR029058">
    <property type="entry name" value="AB_hydrolase_fold"/>
</dbReference>
<dbReference type="Pfam" id="PF00561">
    <property type="entry name" value="Abhydrolase_1"/>
    <property type="match status" value="1"/>
</dbReference>
<sequence length="284" mass="31297">MNGLPRRARLYGSILGADPGVDHDSGRTKPRVAFCHGLFGQGKNWTSIAKQLTDDYIVALIDMPDHGRSPWTAEVSYPHSADLVAEYLLDSSDGEPWTVVGHSMGGKIAMMLALRHPDLVQSLCVVDIAPVDYTGGSEFVPYVQGMRSVDLGTLRSRAEADQQLRATVPAQSVRSFLLQNLRRGSDDDQTGWHWQMNLQLLGDQLATLGGWPDPHAEPYPGPTLWVGGADSNYIRPEYAPAMRGLFPQLRTVKIKNARHWVHSDQPEVFTAVLKDFLSRTAAVA</sequence>
<dbReference type="OrthoDB" id="63519at2"/>
<dbReference type="Proteomes" id="UP000199103">
    <property type="component" value="Chromosome I"/>
</dbReference>
<evidence type="ECO:0000313" key="4">
    <source>
        <dbReference type="Proteomes" id="UP000199103"/>
    </source>
</evidence>
<dbReference type="AlphaFoldDB" id="A0A1H1ZW85"/>
<gene>
    <name evidence="3" type="ORF">SAMN04489812_5500</name>
</gene>
<organism evidence="3 4">
    <name type="scientific">Microlunatus soli</name>
    <dbReference type="NCBI Taxonomy" id="630515"/>
    <lineage>
        <taxon>Bacteria</taxon>
        <taxon>Bacillati</taxon>
        <taxon>Actinomycetota</taxon>
        <taxon>Actinomycetes</taxon>
        <taxon>Propionibacteriales</taxon>
        <taxon>Propionibacteriaceae</taxon>
        <taxon>Microlunatus</taxon>
    </lineage>
</organism>
<reference evidence="3 4" key="1">
    <citation type="submission" date="2016-10" db="EMBL/GenBank/DDBJ databases">
        <authorList>
            <person name="de Groot N.N."/>
        </authorList>
    </citation>
    <scope>NUCLEOTIDE SEQUENCE [LARGE SCALE GENOMIC DNA]</scope>
    <source>
        <strain evidence="3 4">DSM 21800</strain>
    </source>
</reference>
<keyword evidence="4" id="KW-1185">Reference proteome</keyword>
<dbReference type="STRING" id="630515.SAMN04489812_5500"/>
<dbReference type="InterPro" id="IPR000073">
    <property type="entry name" value="AB_hydrolase_1"/>
</dbReference>